<keyword evidence="3" id="KW-0813">Transport</keyword>
<accession>A0A4Q0T130</accession>
<dbReference type="GO" id="GO:0034220">
    <property type="term" value="P:monoatomic ion transmembrane transport"/>
    <property type="evidence" value="ECO:0007669"/>
    <property type="project" value="UniProtKB-KW"/>
</dbReference>
<evidence type="ECO:0000259" key="2">
    <source>
        <dbReference type="Pfam" id="PF07885"/>
    </source>
</evidence>
<dbReference type="EMBL" id="RDSM01000003">
    <property type="protein sequence ID" value="RXH55221.1"/>
    <property type="molecule type" value="Genomic_DNA"/>
</dbReference>
<sequence>MFLDAFQTIILPRRPAGRWRITSLFYVLTWTPWSMVGKRIQAKSFREQFYSIYGPLSLLMLLAVWAVLLVVGFAGFFYSMATPFTDAMALGTDLAHFRTDLYVSGTTLFTLGLGDVVPRSLTARALVISEAGTGLGLVALVIGYVPVLYQAFSRREVDVALLDARAGSPPTAAELLRRHRFEGGDEALIQLLAQWERWSAEILESHISYPILCYYRSQHDNQSWLSAMTAVLDACALLIAVVEGPASRQAQLTFAMCRHALIDLGHVFHLEEKEKQWPLNEDAERLPPHGFDRLCDSLGDVGIRFCGDQNSVVRLHAMRGLYEPHARAIGDYLGMSLPGWVAAPNAKDQWVIINRLREQAEAVLTGRAVPIDRRPPGLLPGRDLHDH</sequence>
<keyword evidence="3" id="KW-0407">Ion channel</keyword>
<dbReference type="SUPFAM" id="SSF81324">
    <property type="entry name" value="Voltage-gated potassium channels"/>
    <property type="match status" value="1"/>
</dbReference>
<dbReference type="Pfam" id="PF07885">
    <property type="entry name" value="Ion_trans_2"/>
    <property type="match status" value="1"/>
</dbReference>
<keyword evidence="4" id="KW-1185">Reference proteome</keyword>
<proteinExistence type="predicted"/>
<dbReference type="AlphaFoldDB" id="A0A4Q0T130"/>
<organism evidence="3 4">
    <name type="scientific">Granulicella sibirica</name>
    <dbReference type="NCBI Taxonomy" id="2479048"/>
    <lineage>
        <taxon>Bacteria</taxon>
        <taxon>Pseudomonadati</taxon>
        <taxon>Acidobacteriota</taxon>
        <taxon>Terriglobia</taxon>
        <taxon>Terriglobales</taxon>
        <taxon>Acidobacteriaceae</taxon>
        <taxon>Granulicella</taxon>
    </lineage>
</organism>
<keyword evidence="1" id="KW-0472">Membrane</keyword>
<dbReference type="Proteomes" id="UP000289437">
    <property type="component" value="Unassembled WGS sequence"/>
</dbReference>
<evidence type="ECO:0000313" key="3">
    <source>
        <dbReference type="EMBL" id="RXH55221.1"/>
    </source>
</evidence>
<name>A0A4Q0T130_9BACT</name>
<evidence type="ECO:0000313" key="4">
    <source>
        <dbReference type="Proteomes" id="UP000289437"/>
    </source>
</evidence>
<feature type="transmembrane region" description="Helical" evidence="1">
    <location>
        <begin position="58"/>
        <end position="81"/>
    </location>
</feature>
<reference evidence="3 4" key="1">
    <citation type="submission" date="2018-11" db="EMBL/GenBank/DDBJ databases">
        <authorList>
            <person name="Mardanov A.V."/>
            <person name="Ravin N.V."/>
            <person name="Dedysh S.N."/>
        </authorList>
    </citation>
    <scope>NUCLEOTIDE SEQUENCE [LARGE SCALE GENOMIC DNA]</scope>
    <source>
        <strain evidence="3 4">AF10</strain>
    </source>
</reference>
<keyword evidence="1" id="KW-1133">Transmembrane helix</keyword>
<comment type="caution">
    <text evidence="3">The sequence shown here is derived from an EMBL/GenBank/DDBJ whole genome shotgun (WGS) entry which is preliminary data.</text>
</comment>
<keyword evidence="1" id="KW-0812">Transmembrane</keyword>
<feature type="domain" description="Potassium channel" evidence="2">
    <location>
        <begin position="67"/>
        <end position="145"/>
    </location>
</feature>
<reference evidence="4" key="2">
    <citation type="submission" date="2019-02" db="EMBL/GenBank/DDBJ databases">
        <title>Granulicella sibirica sp. nov., a psychrotolerant acidobacterium isolated from an organic soil layer in forested tundra, West Siberia.</title>
        <authorList>
            <person name="Oshkin I.Y."/>
            <person name="Kulichevskaya I.S."/>
            <person name="Rijpstra W.I.C."/>
            <person name="Sinninghe Damste J.S."/>
            <person name="Rakitin A.L."/>
            <person name="Ravin N.V."/>
            <person name="Dedysh S.N."/>
        </authorList>
    </citation>
    <scope>NUCLEOTIDE SEQUENCE [LARGE SCALE GENOMIC DNA]</scope>
    <source>
        <strain evidence="4">AF10</strain>
    </source>
</reference>
<feature type="transmembrane region" description="Helical" evidence="1">
    <location>
        <begin position="20"/>
        <end position="37"/>
    </location>
</feature>
<evidence type="ECO:0000256" key="1">
    <source>
        <dbReference type="SAM" id="Phobius"/>
    </source>
</evidence>
<keyword evidence="3" id="KW-0406">Ion transport</keyword>
<protein>
    <submittedName>
        <fullName evidence="3">K+ channel, pore region</fullName>
    </submittedName>
</protein>
<dbReference type="Gene3D" id="1.10.287.70">
    <property type="match status" value="1"/>
</dbReference>
<dbReference type="RefSeq" id="WP_241655040.1">
    <property type="nucleotide sequence ID" value="NZ_RDSM01000003.1"/>
</dbReference>
<gene>
    <name evidence="3" type="ORF">GRAN_4325</name>
</gene>
<dbReference type="InterPro" id="IPR013099">
    <property type="entry name" value="K_chnl_dom"/>
</dbReference>
<feature type="transmembrane region" description="Helical" evidence="1">
    <location>
        <begin position="125"/>
        <end position="145"/>
    </location>
</feature>
<feature type="transmembrane region" description="Helical" evidence="1">
    <location>
        <begin position="224"/>
        <end position="242"/>
    </location>
</feature>